<evidence type="ECO:0000313" key="3">
    <source>
        <dbReference type="EMBL" id="TKJ41932.1"/>
    </source>
</evidence>
<dbReference type="GO" id="GO:0031167">
    <property type="term" value="P:rRNA methylation"/>
    <property type="evidence" value="ECO:0007669"/>
    <property type="project" value="InterPro"/>
</dbReference>
<dbReference type="Gene3D" id="3.40.50.150">
    <property type="entry name" value="Vaccinia Virus protein VP39"/>
    <property type="match status" value="1"/>
</dbReference>
<accession>A0A532V480</accession>
<gene>
    <name evidence="3" type="primary">rsmD</name>
    <name evidence="3" type="ORF">CEE36_07705</name>
</gene>
<protein>
    <submittedName>
        <fullName evidence="3">16S rRNA (Guanine(966)-N(2))-methyltransferase RsmD</fullName>
    </submittedName>
</protein>
<dbReference type="PANTHER" id="PTHR43542:SF1">
    <property type="entry name" value="METHYLTRANSFERASE"/>
    <property type="match status" value="1"/>
</dbReference>
<dbReference type="NCBIfam" id="TIGR00095">
    <property type="entry name" value="16S rRNA (guanine(966)-N(2))-methyltransferase RsmD"/>
    <property type="match status" value="1"/>
</dbReference>
<dbReference type="EMBL" id="NJBO01000012">
    <property type="protein sequence ID" value="TKJ41932.1"/>
    <property type="molecule type" value="Genomic_DNA"/>
</dbReference>
<dbReference type="AlphaFoldDB" id="A0A532V480"/>
<dbReference type="PANTHER" id="PTHR43542">
    <property type="entry name" value="METHYLTRANSFERASE"/>
    <property type="match status" value="1"/>
</dbReference>
<evidence type="ECO:0000256" key="2">
    <source>
        <dbReference type="ARBA" id="ARBA00022679"/>
    </source>
</evidence>
<comment type="caution">
    <text evidence="3">The sequence shown here is derived from an EMBL/GenBank/DDBJ whole genome shotgun (WGS) entry which is preliminary data.</text>
</comment>
<dbReference type="GO" id="GO:0008168">
    <property type="term" value="F:methyltransferase activity"/>
    <property type="evidence" value="ECO:0007669"/>
    <property type="project" value="UniProtKB-KW"/>
</dbReference>
<keyword evidence="2 3" id="KW-0808">Transferase</keyword>
<dbReference type="Proteomes" id="UP000317778">
    <property type="component" value="Unassembled WGS sequence"/>
</dbReference>
<dbReference type="CDD" id="cd02440">
    <property type="entry name" value="AdoMet_MTases"/>
    <property type="match status" value="1"/>
</dbReference>
<sequence>MPRITAGEFKGRNLRYPEGARFRPTMDKVKEALFSIVAEEIIDARVLDLYAAAGGLGLEALSRGARQAVFVEQNPQACRHLEANIRALKVSDRTIVVRQDVRVYLKQSKFFATHIFCDPPYYYSLAKETLELLAKNPGVTTETLIILEHASDEEIAIPKGLELRETREYGETKLSFIGKKERRVK</sequence>
<proteinExistence type="predicted"/>
<reference evidence="3 4" key="1">
    <citation type="submission" date="2017-06" db="EMBL/GenBank/DDBJ databases">
        <title>Novel microbial phyla capable of carbon fixation and sulfur reduction in deep-sea sediments.</title>
        <authorList>
            <person name="Huang J."/>
            <person name="Baker B."/>
            <person name="Wang Y."/>
        </authorList>
    </citation>
    <scope>NUCLEOTIDE SEQUENCE [LARGE SCALE GENOMIC DNA]</scope>
    <source>
        <strain evidence="3">B3_TA06</strain>
    </source>
</reference>
<dbReference type="SUPFAM" id="SSF53335">
    <property type="entry name" value="S-adenosyl-L-methionine-dependent methyltransferases"/>
    <property type="match status" value="1"/>
</dbReference>
<evidence type="ECO:0000256" key="1">
    <source>
        <dbReference type="ARBA" id="ARBA00022603"/>
    </source>
</evidence>
<dbReference type="InterPro" id="IPR004398">
    <property type="entry name" value="RNA_MeTrfase_RsmD"/>
</dbReference>
<keyword evidence="1 3" id="KW-0489">Methyltransferase</keyword>
<dbReference type="PIRSF" id="PIRSF004553">
    <property type="entry name" value="CHP00095"/>
    <property type="match status" value="1"/>
</dbReference>
<dbReference type="Pfam" id="PF03602">
    <property type="entry name" value="Cons_hypoth95"/>
    <property type="match status" value="1"/>
</dbReference>
<evidence type="ECO:0000313" key="4">
    <source>
        <dbReference type="Proteomes" id="UP000317778"/>
    </source>
</evidence>
<name>A0A532V480_UNCT6</name>
<dbReference type="InterPro" id="IPR029063">
    <property type="entry name" value="SAM-dependent_MTases_sf"/>
</dbReference>
<organism evidence="3 4">
    <name type="scientific">candidate division TA06 bacterium B3_TA06</name>
    <dbReference type="NCBI Taxonomy" id="2012487"/>
    <lineage>
        <taxon>Bacteria</taxon>
        <taxon>Bacteria division TA06</taxon>
    </lineage>
</organism>